<dbReference type="InterPro" id="IPR050229">
    <property type="entry name" value="GlpE_sulfurtransferase"/>
</dbReference>
<gene>
    <name evidence="2" type="ORF">EDM52_02485</name>
</gene>
<dbReference type="Gene3D" id="3.40.250.10">
    <property type="entry name" value="Rhodanese-like domain"/>
    <property type="match status" value="1"/>
</dbReference>
<dbReference type="PROSITE" id="PS50206">
    <property type="entry name" value="RHODANESE_3"/>
    <property type="match status" value="1"/>
</dbReference>
<comment type="caution">
    <text evidence="2">The sequence shown here is derived from an EMBL/GenBank/DDBJ whole genome shotgun (WGS) entry which is preliminary data.</text>
</comment>
<dbReference type="AlphaFoldDB" id="A0A3M8CLP6"/>
<dbReference type="PANTHER" id="PTHR43031:SF1">
    <property type="entry name" value="PYRIDINE NUCLEOTIDE-DISULPHIDE OXIDOREDUCTASE"/>
    <property type="match status" value="1"/>
</dbReference>
<protein>
    <submittedName>
        <fullName evidence="2">Rhodanese-like domain-containing protein</fullName>
    </submittedName>
</protein>
<dbReference type="CDD" id="cd00158">
    <property type="entry name" value="RHOD"/>
    <property type="match status" value="1"/>
</dbReference>
<proteinExistence type="predicted"/>
<reference evidence="2 3" key="1">
    <citation type="submission" date="2018-10" db="EMBL/GenBank/DDBJ databases">
        <title>Phylogenomics of Brevibacillus.</title>
        <authorList>
            <person name="Dunlap C."/>
        </authorList>
    </citation>
    <scope>NUCLEOTIDE SEQUENCE [LARGE SCALE GENOMIC DNA]</scope>
    <source>
        <strain evidence="2 3">JCM 12215</strain>
    </source>
</reference>
<sequence>MNKQTVNCLTLQEMMDNKMNLVLLDVRDVEKFQSGSLQSDLYETHNIPYMMMKESDEPLDPKTAHLWKDKQIVTLCTSGNKAQKAAALLREKGFQAVALLGGLTAWREKQND</sequence>
<organism evidence="2 3">
    <name type="scientific">Brevibacillus invocatus</name>
    <dbReference type="NCBI Taxonomy" id="173959"/>
    <lineage>
        <taxon>Bacteria</taxon>
        <taxon>Bacillati</taxon>
        <taxon>Bacillota</taxon>
        <taxon>Bacilli</taxon>
        <taxon>Bacillales</taxon>
        <taxon>Paenibacillaceae</taxon>
        <taxon>Brevibacillus</taxon>
    </lineage>
</organism>
<evidence type="ECO:0000313" key="2">
    <source>
        <dbReference type="EMBL" id="RNB76543.1"/>
    </source>
</evidence>
<dbReference type="SMART" id="SM00450">
    <property type="entry name" value="RHOD"/>
    <property type="match status" value="1"/>
</dbReference>
<dbReference type="OrthoDB" id="2885562at2"/>
<dbReference type="RefSeq" id="WP_122907428.1">
    <property type="nucleotide sequence ID" value="NZ_CBCSBE010000023.1"/>
</dbReference>
<dbReference type="Pfam" id="PF00581">
    <property type="entry name" value="Rhodanese"/>
    <property type="match status" value="1"/>
</dbReference>
<dbReference type="PANTHER" id="PTHR43031">
    <property type="entry name" value="FAD-DEPENDENT OXIDOREDUCTASE"/>
    <property type="match status" value="1"/>
</dbReference>
<evidence type="ECO:0000313" key="3">
    <source>
        <dbReference type="Proteomes" id="UP000282028"/>
    </source>
</evidence>
<dbReference type="InterPro" id="IPR001763">
    <property type="entry name" value="Rhodanese-like_dom"/>
</dbReference>
<keyword evidence="3" id="KW-1185">Reference proteome</keyword>
<feature type="domain" description="Rhodanese" evidence="1">
    <location>
        <begin position="17"/>
        <end position="111"/>
    </location>
</feature>
<dbReference type="EMBL" id="RHHR01000006">
    <property type="protein sequence ID" value="RNB76543.1"/>
    <property type="molecule type" value="Genomic_DNA"/>
</dbReference>
<accession>A0A3M8CLP6</accession>
<dbReference type="SUPFAM" id="SSF52821">
    <property type="entry name" value="Rhodanese/Cell cycle control phosphatase"/>
    <property type="match status" value="1"/>
</dbReference>
<evidence type="ECO:0000259" key="1">
    <source>
        <dbReference type="PROSITE" id="PS50206"/>
    </source>
</evidence>
<dbReference type="Proteomes" id="UP000282028">
    <property type="component" value="Unassembled WGS sequence"/>
</dbReference>
<name>A0A3M8CLP6_9BACL</name>
<dbReference type="InterPro" id="IPR036873">
    <property type="entry name" value="Rhodanese-like_dom_sf"/>
</dbReference>